<dbReference type="RefSeq" id="XP_046113934.1">
    <property type="nucleotide sequence ID" value="XM_046259692.1"/>
</dbReference>
<dbReference type="SUPFAM" id="SSF52499">
    <property type="entry name" value="Isochorismatase-like hydrolases"/>
    <property type="match status" value="1"/>
</dbReference>
<comment type="caution">
    <text evidence="4">The sequence shown here is derived from an EMBL/GenBank/DDBJ whole genome shotgun (WGS) entry which is preliminary data.</text>
</comment>
<accession>A0A9P7ZED3</accession>
<reference evidence="4" key="1">
    <citation type="journal article" date="2021" name="IMA Fungus">
        <title>Genomic characterization of three marine fungi, including Emericellopsis atlantica sp. nov. with signatures of a generalist lifestyle and marine biomass degradation.</title>
        <authorList>
            <person name="Hagestad O.C."/>
            <person name="Hou L."/>
            <person name="Andersen J.H."/>
            <person name="Hansen E.H."/>
            <person name="Altermark B."/>
            <person name="Li C."/>
            <person name="Kuhnert E."/>
            <person name="Cox R.J."/>
            <person name="Crous P.W."/>
            <person name="Spatafora J.W."/>
            <person name="Lail K."/>
            <person name="Amirebrahimi M."/>
            <person name="Lipzen A."/>
            <person name="Pangilinan J."/>
            <person name="Andreopoulos W."/>
            <person name="Hayes R.D."/>
            <person name="Ng V."/>
            <person name="Grigoriev I.V."/>
            <person name="Jackson S.A."/>
            <person name="Sutton T.D.S."/>
            <person name="Dobson A.D.W."/>
            <person name="Rama T."/>
        </authorList>
    </citation>
    <scope>NUCLEOTIDE SEQUENCE</scope>
    <source>
        <strain evidence="4">TS7</strain>
    </source>
</reference>
<dbReference type="InterPro" id="IPR036380">
    <property type="entry name" value="Isochorismatase-like_sf"/>
</dbReference>
<dbReference type="OrthoDB" id="1739143at2759"/>
<dbReference type="CDD" id="cd00431">
    <property type="entry name" value="cysteine_hydrolases"/>
    <property type="match status" value="1"/>
</dbReference>
<proteinExistence type="inferred from homology"/>
<organism evidence="4 5">
    <name type="scientific">Emericellopsis atlantica</name>
    <dbReference type="NCBI Taxonomy" id="2614577"/>
    <lineage>
        <taxon>Eukaryota</taxon>
        <taxon>Fungi</taxon>
        <taxon>Dikarya</taxon>
        <taxon>Ascomycota</taxon>
        <taxon>Pezizomycotina</taxon>
        <taxon>Sordariomycetes</taxon>
        <taxon>Hypocreomycetidae</taxon>
        <taxon>Hypocreales</taxon>
        <taxon>Bionectriaceae</taxon>
        <taxon>Emericellopsis</taxon>
    </lineage>
</organism>
<evidence type="ECO:0000259" key="3">
    <source>
        <dbReference type="Pfam" id="PF00857"/>
    </source>
</evidence>
<dbReference type="PANTHER" id="PTHR43540">
    <property type="entry name" value="PEROXYUREIDOACRYLATE/UREIDOACRYLATE AMIDOHYDROLASE-RELATED"/>
    <property type="match status" value="1"/>
</dbReference>
<dbReference type="GO" id="GO:0016787">
    <property type="term" value="F:hydrolase activity"/>
    <property type="evidence" value="ECO:0007669"/>
    <property type="project" value="UniProtKB-KW"/>
</dbReference>
<dbReference type="AlphaFoldDB" id="A0A9P7ZED3"/>
<dbReference type="Pfam" id="PF00857">
    <property type="entry name" value="Isochorismatase"/>
    <property type="match status" value="1"/>
</dbReference>
<dbReference type="Gene3D" id="3.40.50.850">
    <property type="entry name" value="Isochorismatase-like"/>
    <property type="match status" value="1"/>
</dbReference>
<dbReference type="InterPro" id="IPR050272">
    <property type="entry name" value="Isochorismatase-like_hydrls"/>
</dbReference>
<keyword evidence="5" id="KW-1185">Reference proteome</keyword>
<comment type="similarity">
    <text evidence="1">Belongs to the isochorismatase family.</text>
</comment>
<evidence type="ECO:0000313" key="5">
    <source>
        <dbReference type="Proteomes" id="UP000887229"/>
    </source>
</evidence>
<feature type="domain" description="Isochorismatase-like" evidence="3">
    <location>
        <begin position="18"/>
        <end position="197"/>
    </location>
</feature>
<evidence type="ECO:0000256" key="1">
    <source>
        <dbReference type="ARBA" id="ARBA00006336"/>
    </source>
</evidence>
<sequence>MCSAANPSEAAAYPPSKTALVLLDYHNLLFTRIQGDTRSKLTSSVKALSKAARDNGVPIIHGLIGFKGLPAETSKLRARLEEGIQSMVEKEPQLAEEFGEFASGGDSDNEITVYRTGTVSALRSEGIHEFLKSKGVQSLIIGGISTTGTVLSTAREATDSGYVVTVARDACWDPIEESHRVLLEHVLPMTAWVAGHDEAMKLLAGS</sequence>
<dbReference type="EMBL" id="MU251285">
    <property type="protein sequence ID" value="KAG9250010.1"/>
    <property type="molecule type" value="Genomic_DNA"/>
</dbReference>
<evidence type="ECO:0000256" key="2">
    <source>
        <dbReference type="ARBA" id="ARBA00022801"/>
    </source>
</evidence>
<protein>
    <submittedName>
        <fullName evidence="4">Hydrolase protein</fullName>
    </submittedName>
</protein>
<dbReference type="GeneID" id="70290595"/>
<gene>
    <name evidence="4" type="ORF">F5Z01DRAFT_432429</name>
</gene>
<dbReference type="InterPro" id="IPR000868">
    <property type="entry name" value="Isochorismatase-like_dom"/>
</dbReference>
<evidence type="ECO:0000313" key="4">
    <source>
        <dbReference type="EMBL" id="KAG9250010.1"/>
    </source>
</evidence>
<name>A0A9P7ZED3_9HYPO</name>
<dbReference type="Proteomes" id="UP000887229">
    <property type="component" value="Unassembled WGS sequence"/>
</dbReference>
<keyword evidence="2 4" id="KW-0378">Hydrolase</keyword>